<dbReference type="Proteomes" id="UP000268829">
    <property type="component" value="Unassembled WGS sequence"/>
</dbReference>
<accession>A0A3M8AP62</accession>
<sequence length="78" mass="8621">MSKLPLWVSVTAIIVIVMAVTSLLIDVPFLEILNTLGLVVLMVSLGAFAWNKNKARAYTFLGVSMFLVFVLAFQIFTL</sequence>
<evidence type="ECO:0000313" key="1">
    <source>
        <dbReference type="EMBL" id="RNB53026.1"/>
    </source>
</evidence>
<organism evidence="1 2">
    <name type="scientific">Brevibacillus gelatini</name>
    <dbReference type="NCBI Taxonomy" id="1655277"/>
    <lineage>
        <taxon>Bacteria</taxon>
        <taxon>Bacillati</taxon>
        <taxon>Bacillota</taxon>
        <taxon>Bacilli</taxon>
        <taxon>Bacillales</taxon>
        <taxon>Paenibacillaceae</taxon>
        <taxon>Brevibacillus</taxon>
    </lineage>
</organism>
<evidence type="ECO:0000313" key="2">
    <source>
        <dbReference type="Proteomes" id="UP000268829"/>
    </source>
</evidence>
<comment type="caution">
    <text evidence="1">The sequence shown here is derived from an EMBL/GenBank/DDBJ whole genome shotgun (WGS) entry which is preliminary data.</text>
</comment>
<dbReference type="EMBL" id="RHHS01000052">
    <property type="protein sequence ID" value="RNB53026.1"/>
    <property type="molecule type" value="Genomic_DNA"/>
</dbReference>
<proteinExistence type="predicted"/>
<evidence type="ECO:0008006" key="3">
    <source>
        <dbReference type="Google" id="ProtNLM"/>
    </source>
</evidence>
<reference evidence="1 2" key="1">
    <citation type="submission" date="2018-10" db="EMBL/GenBank/DDBJ databases">
        <title>Phylogenomics of Brevibacillus.</title>
        <authorList>
            <person name="Dunlap C."/>
        </authorList>
    </citation>
    <scope>NUCLEOTIDE SEQUENCE [LARGE SCALE GENOMIC DNA]</scope>
    <source>
        <strain evidence="1 2">DSM 100115</strain>
    </source>
</reference>
<dbReference type="AlphaFoldDB" id="A0A3M8AP62"/>
<protein>
    <recommendedName>
        <fullName evidence="3">DUF3953 domain-containing protein</fullName>
    </recommendedName>
</protein>
<keyword evidence="2" id="KW-1185">Reference proteome</keyword>
<name>A0A3M8AP62_9BACL</name>
<gene>
    <name evidence="1" type="ORF">EDM57_20440</name>
</gene>